<dbReference type="RefSeq" id="WP_115005708.1">
    <property type="nucleotide sequence ID" value="NZ_UGQU01000001.1"/>
</dbReference>
<gene>
    <name evidence="1" type="ORF">NCTC10359_00788</name>
</gene>
<evidence type="ECO:0000313" key="2">
    <source>
        <dbReference type="Proteomes" id="UP000254437"/>
    </source>
</evidence>
<evidence type="ECO:0000313" key="1">
    <source>
        <dbReference type="EMBL" id="STZ56184.1"/>
    </source>
</evidence>
<proteinExistence type="predicted"/>
<name>A0A378T6Z9_MORLA</name>
<dbReference type="AlphaFoldDB" id="A0A378T6Z9"/>
<accession>A0A378T6Z9</accession>
<protein>
    <submittedName>
        <fullName evidence="1">Uncharacterized protein</fullName>
    </submittedName>
</protein>
<sequence length="73" mass="8327">MQTYQAIYRTPVNQIAVPEQFRMGNFEVVFKEIPADNPAKKAKNMPNPLLKGIGIRHDDLIAPTTDSQDWELD</sequence>
<reference evidence="1 2" key="1">
    <citation type="submission" date="2018-06" db="EMBL/GenBank/DDBJ databases">
        <authorList>
            <consortium name="Pathogen Informatics"/>
            <person name="Doyle S."/>
        </authorList>
    </citation>
    <scope>NUCLEOTIDE SEQUENCE [LARGE SCALE GENOMIC DNA]</scope>
    <source>
        <strain evidence="1 2">NCTC10359</strain>
    </source>
</reference>
<dbReference type="Proteomes" id="UP000254437">
    <property type="component" value="Unassembled WGS sequence"/>
</dbReference>
<dbReference type="EMBL" id="UGQU01000001">
    <property type="protein sequence ID" value="STZ56184.1"/>
    <property type="molecule type" value="Genomic_DNA"/>
</dbReference>
<organism evidence="1 2">
    <name type="scientific">Moraxella lacunata</name>
    <dbReference type="NCBI Taxonomy" id="477"/>
    <lineage>
        <taxon>Bacteria</taxon>
        <taxon>Pseudomonadati</taxon>
        <taxon>Pseudomonadota</taxon>
        <taxon>Gammaproteobacteria</taxon>
        <taxon>Moraxellales</taxon>
        <taxon>Moraxellaceae</taxon>
        <taxon>Moraxella</taxon>
    </lineage>
</organism>